<evidence type="ECO:0000313" key="1">
    <source>
        <dbReference type="EMBL" id="MFB2878807.1"/>
    </source>
</evidence>
<name>A0ABV4X7P2_9CYAN</name>
<sequence length="65" mass="7547">MLYDILRLNWVAIAHLKKESAIAVFILGDLYLSNHNIPLIEIDKIGVRRDVGFLCFKVIYEEQSQ</sequence>
<keyword evidence="2" id="KW-1185">Reference proteome</keyword>
<protein>
    <submittedName>
        <fullName evidence="1">Uncharacterized protein</fullName>
    </submittedName>
</protein>
<evidence type="ECO:0000313" key="2">
    <source>
        <dbReference type="Proteomes" id="UP001576774"/>
    </source>
</evidence>
<reference evidence="1 2" key="1">
    <citation type="submission" date="2024-09" db="EMBL/GenBank/DDBJ databases">
        <title>Floridaenema gen nov. (Aerosakkonemataceae, Aerosakkonematales ord. nov., Cyanobacteria) from benthic tropical and subtropical fresh waters, with the description of four new species.</title>
        <authorList>
            <person name="Moretto J.A."/>
            <person name="Berthold D.E."/>
            <person name="Lefler F.W."/>
            <person name="Huang I.-S."/>
            <person name="Laughinghouse H. IV."/>
        </authorList>
    </citation>
    <scope>NUCLEOTIDE SEQUENCE [LARGE SCALE GENOMIC DNA]</scope>
    <source>
        <strain evidence="1 2">BLCC-F46</strain>
    </source>
</reference>
<dbReference type="EMBL" id="JBHFNQ010000140">
    <property type="protein sequence ID" value="MFB2878807.1"/>
    <property type="molecule type" value="Genomic_DNA"/>
</dbReference>
<comment type="caution">
    <text evidence="1">The sequence shown here is derived from an EMBL/GenBank/DDBJ whole genome shotgun (WGS) entry which is preliminary data.</text>
</comment>
<accession>A0ABV4X7P2</accession>
<proteinExistence type="predicted"/>
<dbReference type="RefSeq" id="WP_413271868.1">
    <property type="nucleotide sequence ID" value="NZ_JBHFNQ010000140.1"/>
</dbReference>
<dbReference type="Proteomes" id="UP001576774">
    <property type="component" value="Unassembled WGS sequence"/>
</dbReference>
<gene>
    <name evidence="1" type="ORF">ACE1CC_18305</name>
</gene>
<organism evidence="1 2">
    <name type="scientific">Floridaenema aerugineum BLCC-F46</name>
    <dbReference type="NCBI Taxonomy" id="3153654"/>
    <lineage>
        <taxon>Bacteria</taxon>
        <taxon>Bacillati</taxon>
        <taxon>Cyanobacteriota</taxon>
        <taxon>Cyanophyceae</taxon>
        <taxon>Oscillatoriophycideae</taxon>
        <taxon>Aerosakkonematales</taxon>
        <taxon>Aerosakkonemataceae</taxon>
        <taxon>Floridanema</taxon>
        <taxon>Floridanema aerugineum</taxon>
    </lineage>
</organism>